<dbReference type="GO" id="GO:0003677">
    <property type="term" value="F:DNA binding"/>
    <property type="evidence" value="ECO:0007669"/>
    <property type="project" value="UniProtKB-KW"/>
</dbReference>
<dbReference type="Pfam" id="PF00239">
    <property type="entry name" value="Resolvase"/>
    <property type="match status" value="1"/>
</dbReference>
<dbReference type="InterPro" id="IPR006119">
    <property type="entry name" value="Resolv_N"/>
</dbReference>
<dbReference type="PANTHER" id="PTHR30461">
    <property type="entry name" value="DNA-INVERTASE FROM LAMBDOID PROPHAGE"/>
    <property type="match status" value="1"/>
</dbReference>
<feature type="active site" description="O-(5'-phospho-DNA)-serine intermediate" evidence="4 5">
    <location>
        <position position="11"/>
    </location>
</feature>
<dbReference type="Gene3D" id="3.40.50.1390">
    <property type="entry name" value="Resolvase, N-terminal catalytic domain"/>
    <property type="match status" value="1"/>
</dbReference>
<comment type="caution">
    <text evidence="8">The sequence shown here is derived from an EMBL/GenBank/DDBJ whole genome shotgun (WGS) entry which is preliminary data.</text>
</comment>
<evidence type="ECO:0000259" key="6">
    <source>
        <dbReference type="PROSITE" id="PS51736"/>
    </source>
</evidence>
<keyword evidence="9" id="KW-1185">Reference proteome</keyword>
<dbReference type="SUPFAM" id="SSF53041">
    <property type="entry name" value="Resolvase-like"/>
    <property type="match status" value="1"/>
</dbReference>
<dbReference type="PROSITE" id="PS00397">
    <property type="entry name" value="RECOMBINASES_1"/>
    <property type="match status" value="1"/>
</dbReference>
<evidence type="ECO:0000256" key="3">
    <source>
        <dbReference type="ARBA" id="ARBA00023172"/>
    </source>
</evidence>
<evidence type="ECO:0000313" key="9">
    <source>
        <dbReference type="Proteomes" id="UP000245634"/>
    </source>
</evidence>
<organism evidence="8 9">
    <name type="scientific">Tumebacillus permanentifrigoris</name>
    <dbReference type="NCBI Taxonomy" id="378543"/>
    <lineage>
        <taxon>Bacteria</taxon>
        <taxon>Bacillati</taxon>
        <taxon>Bacillota</taxon>
        <taxon>Bacilli</taxon>
        <taxon>Bacillales</taxon>
        <taxon>Alicyclobacillaceae</taxon>
        <taxon>Tumebacillus</taxon>
    </lineage>
</organism>
<feature type="domain" description="Recombinase" evidence="7">
    <location>
        <begin position="159"/>
        <end position="268"/>
    </location>
</feature>
<evidence type="ECO:0000256" key="4">
    <source>
        <dbReference type="PIRSR" id="PIRSR606118-50"/>
    </source>
</evidence>
<protein>
    <submittedName>
        <fullName evidence="8">DNA invertase Pin-like site-specific DNA recombinase</fullName>
    </submittedName>
</protein>
<sequence length="272" mass="30937">MEEVFGYVRVSTETQVKSGYGADSQEQAIREWCKANNKKLVKIFYDLGESGTVVNREGLTDLLVSFNGVRRVVVLNTSRLWRSDTAKVLIKREIEKMGADVISIEQPTYSVFTRDPHDFLMQGFQELLDAYDRMSTNMKLAKGRKTKAKSGVKACGEAPIGYKWQHDGVDKPIVVVEPDAVHIVTTIFKKYLELGSVGKVRKFLNEQGFKTNRGKDFSDMSVLNILKNDFYVGKVRWNDMEQDGQHEPVISKITFGKVQAQLQRQNKRSNES</sequence>
<keyword evidence="3" id="KW-0233">DNA recombination</keyword>
<dbReference type="SMART" id="SM00857">
    <property type="entry name" value="Resolvase"/>
    <property type="match status" value="1"/>
</dbReference>
<feature type="domain" description="Resolvase/invertase-type recombinase catalytic" evidence="6">
    <location>
        <begin position="3"/>
        <end position="151"/>
    </location>
</feature>
<dbReference type="InterPro" id="IPR036162">
    <property type="entry name" value="Resolvase-like_N_sf"/>
</dbReference>
<dbReference type="GO" id="GO:0015074">
    <property type="term" value="P:DNA integration"/>
    <property type="evidence" value="ECO:0007669"/>
    <property type="project" value="UniProtKB-KW"/>
</dbReference>
<evidence type="ECO:0000256" key="2">
    <source>
        <dbReference type="ARBA" id="ARBA00023125"/>
    </source>
</evidence>
<name>A0A316D794_9BACL</name>
<keyword evidence="2" id="KW-0238">DNA-binding</keyword>
<dbReference type="CDD" id="cd00338">
    <property type="entry name" value="Ser_Recombinase"/>
    <property type="match status" value="1"/>
</dbReference>
<dbReference type="AlphaFoldDB" id="A0A316D794"/>
<evidence type="ECO:0000313" key="8">
    <source>
        <dbReference type="EMBL" id="PWK08477.1"/>
    </source>
</evidence>
<dbReference type="InterPro" id="IPR050639">
    <property type="entry name" value="SSR_resolvase"/>
</dbReference>
<dbReference type="InterPro" id="IPR006118">
    <property type="entry name" value="Recombinase_CS"/>
</dbReference>
<dbReference type="EMBL" id="QGGL01000015">
    <property type="protein sequence ID" value="PWK08477.1"/>
    <property type="molecule type" value="Genomic_DNA"/>
</dbReference>
<dbReference type="RefSeq" id="WP_170119513.1">
    <property type="nucleotide sequence ID" value="NZ_QGGL01000015.1"/>
</dbReference>
<dbReference type="Gene3D" id="3.90.1750.20">
    <property type="entry name" value="Putative Large Serine Recombinase, Chain B, Domain 2"/>
    <property type="match status" value="1"/>
</dbReference>
<dbReference type="InterPro" id="IPR038109">
    <property type="entry name" value="DNA_bind_recomb_sf"/>
</dbReference>
<gene>
    <name evidence="8" type="ORF">C7459_115137</name>
</gene>
<dbReference type="PROSITE" id="PS51737">
    <property type="entry name" value="RECOMBINASE_DNA_BIND"/>
    <property type="match status" value="1"/>
</dbReference>
<dbReference type="Pfam" id="PF07508">
    <property type="entry name" value="Recombinase"/>
    <property type="match status" value="1"/>
</dbReference>
<dbReference type="GO" id="GO:0000150">
    <property type="term" value="F:DNA strand exchange activity"/>
    <property type="evidence" value="ECO:0007669"/>
    <property type="project" value="InterPro"/>
</dbReference>
<keyword evidence="1" id="KW-0229">DNA integration</keyword>
<dbReference type="InterPro" id="IPR011109">
    <property type="entry name" value="DNA_bind_recombinase_dom"/>
</dbReference>
<reference evidence="8 9" key="1">
    <citation type="submission" date="2018-05" db="EMBL/GenBank/DDBJ databases">
        <title>Genomic Encyclopedia of Type Strains, Phase IV (KMG-IV): sequencing the most valuable type-strain genomes for metagenomic binning, comparative biology and taxonomic classification.</title>
        <authorList>
            <person name="Goeker M."/>
        </authorList>
    </citation>
    <scope>NUCLEOTIDE SEQUENCE [LARGE SCALE GENOMIC DNA]</scope>
    <source>
        <strain evidence="8 9">DSM 18773</strain>
    </source>
</reference>
<evidence type="ECO:0000256" key="5">
    <source>
        <dbReference type="PROSITE-ProRule" id="PRU10137"/>
    </source>
</evidence>
<evidence type="ECO:0000256" key="1">
    <source>
        <dbReference type="ARBA" id="ARBA00022908"/>
    </source>
</evidence>
<dbReference type="PROSITE" id="PS51736">
    <property type="entry name" value="RECOMBINASES_3"/>
    <property type="match status" value="1"/>
</dbReference>
<dbReference type="Proteomes" id="UP000245634">
    <property type="component" value="Unassembled WGS sequence"/>
</dbReference>
<evidence type="ECO:0000259" key="7">
    <source>
        <dbReference type="PROSITE" id="PS51737"/>
    </source>
</evidence>
<dbReference type="PANTHER" id="PTHR30461:SF23">
    <property type="entry name" value="DNA RECOMBINASE-RELATED"/>
    <property type="match status" value="1"/>
</dbReference>
<accession>A0A316D794</accession>
<proteinExistence type="predicted"/>